<dbReference type="GO" id="GO:0016787">
    <property type="term" value="F:hydrolase activity"/>
    <property type="evidence" value="ECO:0007669"/>
    <property type="project" value="UniProtKB-KW"/>
</dbReference>
<dbReference type="RefSeq" id="WP_090997394.1">
    <property type="nucleotide sequence ID" value="NZ_FOPP01000012.1"/>
</dbReference>
<name>A0A1I3A220_9SPHI</name>
<keyword evidence="5" id="KW-1185">Reference proteome</keyword>
<dbReference type="InterPro" id="IPR029058">
    <property type="entry name" value="AB_hydrolase_fold"/>
</dbReference>
<keyword evidence="2" id="KW-0732">Signal</keyword>
<dbReference type="Proteomes" id="UP000199666">
    <property type="component" value="Unassembled WGS sequence"/>
</dbReference>
<dbReference type="AlphaFoldDB" id="A0A1I3A220"/>
<dbReference type="PANTHER" id="PTHR48081">
    <property type="entry name" value="AB HYDROLASE SUPERFAMILY PROTEIN C4A8.06C"/>
    <property type="match status" value="1"/>
</dbReference>
<dbReference type="SUPFAM" id="SSF53474">
    <property type="entry name" value="alpha/beta-Hydrolases"/>
    <property type="match status" value="1"/>
</dbReference>
<dbReference type="OrthoDB" id="9794725at2"/>
<dbReference type="STRING" id="414048.SAMN04489864_112111"/>
<feature type="signal peptide" evidence="2">
    <location>
        <begin position="1"/>
        <end position="19"/>
    </location>
</feature>
<proteinExistence type="predicted"/>
<gene>
    <name evidence="4" type="ORF">SAMN04489864_112111</name>
</gene>
<evidence type="ECO:0000256" key="1">
    <source>
        <dbReference type="ARBA" id="ARBA00022801"/>
    </source>
</evidence>
<keyword evidence="1" id="KW-0378">Hydrolase</keyword>
<dbReference type="PANTHER" id="PTHR48081:SF6">
    <property type="entry name" value="PEPTIDASE S9 PROLYL OLIGOPEPTIDASE CATALYTIC DOMAIN-CONTAINING PROTEIN"/>
    <property type="match status" value="1"/>
</dbReference>
<evidence type="ECO:0000259" key="3">
    <source>
        <dbReference type="Pfam" id="PF20434"/>
    </source>
</evidence>
<feature type="domain" description="BD-FAE-like" evidence="3">
    <location>
        <begin position="61"/>
        <end position="255"/>
    </location>
</feature>
<sequence>MKHLFILWLLIFSSQINYAQDQIIPLYEKTIPNSKKTPLNYVEETDSNGLTRNVSIPTMAAYFPAKNIANGTAVIIFAGGGYFVLAQTTCVEIAKAFNKAGVTAFVLKYRLPNDVIMIDKSIGPLQDAQRAIQLVREKATEWNISPAKIGMFGLSAGGHLVSTEGTQLDRIVIDNKANISLRPDFMVLLYPVIIYDPAIPRTRENLIGKIPEAKALHLYGTENHVNSNTPPTFLVHALDDDVIPVKNSLLFFNALLKANVKAEMHIVQNGGHGFGLYDPENKDKWFIWCIDWMKKMAFNRSKYFSSCLII</sequence>
<dbReference type="EMBL" id="FOPP01000012">
    <property type="protein sequence ID" value="SFH44147.1"/>
    <property type="molecule type" value="Genomic_DNA"/>
</dbReference>
<organism evidence="4 5">
    <name type="scientific">Pedobacter insulae</name>
    <dbReference type="NCBI Taxonomy" id="414048"/>
    <lineage>
        <taxon>Bacteria</taxon>
        <taxon>Pseudomonadati</taxon>
        <taxon>Bacteroidota</taxon>
        <taxon>Sphingobacteriia</taxon>
        <taxon>Sphingobacteriales</taxon>
        <taxon>Sphingobacteriaceae</taxon>
        <taxon>Pedobacter</taxon>
    </lineage>
</organism>
<protein>
    <submittedName>
        <fullName evidence="4">Acetyl esterase/lipase</fullName>
    </submittedName>
</protein>
<dbReference type="Gene3D" id="3.40.50.1820">
    <property type="entry name" value="alpha/beta hydrolase"/>
    <property type="match status" value="1"/>
</dbReference>
<evidence type="ECO:0000256" key="2">
    <source>
        <dbReference type="SAM" id="SignalP"/>
    </source>
</evidence>
<evidence type="ECO:0000313" key="5">
    <source>
        <dbReference type="Proteomes" id="UP000199666"/>
    </source>
</evidence>
<dbReference type="InterPro" id="IPR050300">
    <property type="entry name" value="GDXG_lipolytic_enzyme"/>
</dbReference>
<feature type="chain" id="PRO_5011681546" evidence="2">
    <location>
        <begin position="20"/>
        <end position="310"/>
    </location>
</feature>
<reference evidence="4 5" key="1">
    <citation type="submission" date="2016-10" db="EMBL/GenBank/DDBJ databases">
        <authorList>
            <person name="de Groot N.N."/>
        </authorList>
    </citation>
    <scope>NUCLEOTIDE SEQUENCE [LARGE SCALE GENOMIC DNA]</scope>
    <source>
        <strain evidence="4 5">DSM 18684</strain>
    </source>
</reference>
<dbReference type="InterPro" id="IPR049492">
    <property type="entry name" value="BD-FAE-like_dom"/>
</dbReference>
<accession>A0A1I3A220</accession>
<evidence type="ECO:0000313" key="4">
    <source>
        <dbReference type="EMBL" id="SFH44147.1"/>
    </source>
</evidence>
<dbReference type="Pfam" id="PF20434">
    <property type="entry name" value="BD-FAE"/>
    <property type="match status" value="1"/>
</dbReference>